<accession>A0A9K3KMT9</accession>
<dbReference type="OrthoDB" id="17948at2759"/>
<keyword evidence="3" id="KW-1185">Reference proteome</keyword>
<evidence type="ECO:0000313" key="3">
    <source>
        <dbReference type="Proteomes" id="UP000693970"/>
    </source>
</evidence>
<dbReference type="EMBL" id="JAGRRH010000021">
    <property type="protein sequence ID" value="KAG7345900.1"/>
    <property type="molecule type" value="Genomic_DNA"/>
</dbReference>
<proteinExistence type="predicted"/>
<dbReference type="PANTHER" id="PTHR13031:SF0">
    <property type="entry name" value="RIBONUCLEASE P PROTEIN SUBUNIT P30"/>
    <property type="match status" value="1"/>
</dbReference>
<organism evidence="2 3">
    <name type="scientific">Nitzschia inconspicua</name>
    <dbReference type="NCBI Taxonomy" id="303405"/>
    <lineage>
        <taxon>Eukaryota</taxon>
        <taxon>Sar</taxon>
        <taxon>Stramenopiles</taxon>
        <taxon>Ochrophyta</taxon>
        <taxon>Bacillariophyta</taxon>
        <taxon>Bacillariophyceae</taxon>
        <taxon>Bacillariophycidae</taxon>
        <taxon>Bacillariales</taxon>
        <taxon>Bacillariaceae</taxon>
        <taxon>Nitzschia</taxon>
    </lineage>
</organism>
<dbReference type="InterPro" id="IPR002738">
    <property type="entry name" value="RNase_P_p30"/>
</dbReference>
<feature type="region of interest" description="Disordered" evidence="1">
    <location>
        <begin position="376"/>
        <end position="429"/>
    </location>
</feature>
<reference evidence="2" key="2">
    <citation type="submission" date="2021-04" db="EMBL/GenBank/DDBJ databases">
        <authorList>
            <person name="Podell S."/>
        </authorList>
    </citation>
    <scope>NUCLEOTIDE SEQUENCE</scope>
    <source>
        <strain evidence="2">Hildebrandi</strain>
    </source>
</reference>
<evidence type="ECO:0000256" key="1">
    <source>
        <dbReference type="SAM" id="MobiDB-lite"/>
    </source>
</evidence>
<dbReference type="GO" id="GO:0003723">
    <property type="term" value="F:RNA binding"/>
    <property type="evidence" value="ECO:0007669"/>
    <property type="project" value="TreeGrafter"/>
</dbReference>
<dbReference type="Pfam" id="PF01876">
    <property type="entry name" value="RNase_P_p30"/>
    <property type="match status" value="1"/>
</dbReference>
<feature type="compositionally biased region" description="Acidic residues" evidence="1">
    <location>
        <begin position="420"/>
        <end position="429"/>
    </location>
</feature>
<dbReference type="GO" id="GO:0008033">
    <property type="term" value="P:tRNA processing"/>
    <property type="evidence" value="ECO:0007669"/>
    <property type="project" value="InterPro"/>
</dbReference>
<name>A0A9K3KMT9_9STRA</name>
<dbReference type="AlphaFoldDB" id="A0A9K3KMT9"/>
<feature type="compositionally biased region" description="Polar residues" evidence="1">
    <location>
        <begin position="137"/>
        <end position="146"/>
    </location>
</feature>
<comment type="caution">
    <text evidence="2">The sequence shown here is derived from an EMBL/GenBank/DDBJ whole genome shotgun (WGS) entry which is preliminary data.</text>
</comment>
<dbReference type="Proteomes" id="UP000693970">
    <property type="component" value="Unassembled WGS sequence"/>
</dbReference>
<feature type="compositionally biased region" description="Basic and acidic residues" evidence="1">
    <location>
        <begin position="396"/>
        <end position="419"/>
    </location>
</feature>
<reference evidence="2" key="1">
    <citation type="journal article" date="2021" name="Sci. Rep.">
        <title>Diploid genomic architecture of Nitzschia inconspicua, an elite biomass production diatom.</title>
        <authorList>
            <person name="Oliver A."/>
            <person name="Podell S."/>
            <person name="Pinowska A."/>
            <person name="Traller J.C."/>
            <person name="Smith S.R."/>
            <person name="McClure R."/>
            <person name="Beliaev A."/>
            <person name="Bohutskyi P."/>
            <person name="Hill E.A."/>
            <person name="Rabines A."/>
            <person name="Zheng H."/>
            <person name="Allen L.Z."/>
            <person name="Kuo A."/>
            <person name="Grigoriev I.V."/>
            <person name="Allen A.E."/>
            <person name="Hazlebeck D."/>
            <person name="Allen E.E."/>
        </authorList>
    </citation>
    <scope>NUCLEOTIDE SEQUENCE</scope>
    <source>
        <strain evidence="2">Hildebrandi</strain>
    </source>
</reference>
<dbReference type="GO" id="GO:0005655">
    <property type="term" value="C:nucleolar ribonuclease P complex"/>
    <property type="evidence" value="ECO:0007669"/>
    <property type="project" value="TreeGrafter"/>
</dbReference>
<protein>
    <submittedName>
        <fullName evidence="2">RNase P subunit p30</fullName>
    </submittedName>
</protein>
<sequence>MTKRKKQPRKKLLRGSRGGRHRTVTAVDNSNINSNHCRCDLFVELPKSTTTTSNTERHLIVNELRERLQTIGYTHMALTHVTYGRPNAEQDTATRAIPTSLVTTRNNQTTVMKSKPVSSSTSRKRKLDDDNDDDNEVPSSSIDCSNDGKSQKIHVLRRLHSVVESVSDVATFTTTNETLQGYDIVSLGPTNDVTFQAACRDATAASIVTLDYTQRGLKLPFSIKSHDVQTLQGRGGSFEICTAPALLTLKHRKSLIHACREVLLACQQSSSTTKTKTTSSSPVRILLSSGRRTNNVDGTDMGILALRTPGDLINLAKVIMGFPDGIANTCMSSTPMYAIQHARQQTVGGGETSIVASVNVWTQILQEDGIVSSTQKKAGSFLKRQDSDRVIGMSSTREEESIGDGIKENNDTDDPSNKDEIDDDGYIAM</sequence>
<feature type="compositionally biased region" description="Polar residues" evidence="1">
    <location>
        <begin position="100"/>
        <end position="121"/>
    </location>
</feature>
<gene>
    <name evidence="2" type="ORF">IV203_004967</name>
</gene>
<feature type="region of interest" description="Disordered" evidence="1">
    <location>
        <begin position="1"/>
        <end position="20"/>
    </location>
</feature>
<evidence type="ECO:0000313" key="2">
    <source>
        <dbReference type="EMBL" id="KAG7345900.1"/>
    </source>
</evidence>
<feature type="region of interest" description="Disordered" evidence="1">
    <location>
        <begin position="89"/>
        <end position="146"/>
    </location>
</feature>
<dbReference type="PANTHER" id="PTHR13031">
    <property type="entry name" value="RIBONUCLEASE P SUBUNIT P30"/>
    <property type="match status" value="1"/>
</dbReference>